<reference evidence="2" key="2">
    <citation type="journal article" date="2020" name="Virus Genes">
        <title>Genomic characterization of Changuinola viruses from Panama: evidence for multiple genome segment reassortment.</title>
        <authorList>
            <person name="Phan T."/>
            <person name="Tesh R.B."/>
            <person name="Guzman H."/>
            <person name="Delwart E."/>
        </authorList>
    </citation>
    <scope>NUCLEOTIDE SEQUENCE</scope>
    <source>
        <strain evidence="2">VP 202 A</strain>
    </source>
</reference>
<evidence type="ECO:0000256" key="1">
    <source>
        <dbReference type="ARBA" id="ARBA00014071"/>
    </source>
</evidence>
<sequence length="559" mass="64143">MERFLARFQISGDAAIAVKTFALVSDNWNCGHLRRDCFVGGQCARQFFNDCIERCANEGTLQEANLLIKVAVKAISDREKLWLNLFRSLQYEDEGVSENGFNGVMARARELYQQIGMLDDVKQMRLTRNPERVTLDDSSSFIHCTFLPIYMGHIVKPLSLMRYGQIGIVFYNTNRLDSIVPFDQEQFQREKMQLQNHIRQMLPICPTTGSRSRIYNVAFAPIEMAQYMHDKDFKLAVCKRLEMDFKYLHFLNTKFGARLILQRTAVEPHGEDPGLTSYMAKFVRDNVEDSLIKTRIKCLGKDSWQSWSYPELLQRMCNHGRLCELQLVEYMNSGEKCQICFLSERNLDDELVFVDTRTAEFTGVEPVKFVKNVAHEDGNVNVPQIVLTGNQILTKICDHWVMTRACSGMEAFLITASCIHRNVRGEGLWVDKNWQDAVALLGRVLFRYDSDAKARTQMARLFCFICFGYMPLDNGRIADWTDLGGFLKIITGGEQNSIGKDLDAFVIMLDAIKSVMVLSSQQNIIAVDLADHQLDPHMREVCFSIEAQMHNEHVRNFTS</sequence>
<dbReference type="InterPro" id="IPR002630">
    <property type="entry name" value="Orbi_NS1"/>
</dbReference>
<organism evidence="2">
    <name type="scientific">Changuinola virus</name>
    <dbReference type="NCBI Taxonomy" id="40052"/>
    <lineage>
        <taxon>Viruses</taxon>
        <taxon>Riboviria</taxon>
        <taxon>Orthornavirae</taxon>
        <taxon>Duplornaviricota</taxon>
        <taxon>Resentoviricetes</taxon>
        <taxon>Reovirales</taxon>
        <taxon>Sedoreoviridae</taxon>
        <taxon>Orbivirus</taxon>
        <taxon>Orbivirus changuinolaense</taxon>
    </lineage>
</organism>
<reference evidence="2" key="1">
    <citation type="submission" date="2017-03" db="EMBL/GenBank/DDBJ databases">
        <authorList>
            <person name="Phan T.G."/>
            <person name="Delwart E."/>
        </authorList>
    </citation>
    <scope>NUCLEOTIDE SEQUENCE</scope>
    <source>
        <strain evidence="2">VP 202 A</strain>
    </source>
</reference>
<accession>A0A2S0NS55</accession>
<evidence type="ECO:0000313" key="2">
    <source>
        <dbReference type="EMBL" id="AVV63169.1"/>
    </source>
</evidence>
<dbReference type="EMBL" id="KY764796">
    <property type="protein sequence ID" value="AVV63169.1"/>
    <property type="molecule type" value="Genomic_RNA"/>
</dbReference>
<dbReference type="Pfam" id="PF01718">
    <property type="entry name" value="Orbi_NS1"/>
    <property type="match status" value="1"/>
</dbReference>
<name>A0A2S0NS55_9REOV</name>
<protein>
    <recommendedName>
        <fullName evidence="1">Non-structural protein NS1</fullName>
    </recommendedName>
</protein>
<proteinExistence type="predicted"/>